<dbReference type="InterPro" id="IPR026444">
    <property type="entry name" value="Secre_tail"/>
</dbReference>
<feature type="chain" id="PRO_5015632069" evidence="3">
    <location>
        <begin position="31"/>
        <end position="342"/>
    </location>
</feature>
<reference evidence="5 6" key="1">
    <citation type="submission" date="2018-05" db="EMBL/GenBank/DDBJ databases">
        <title>Algibacter marinivivus sp. nov., isolated from sample around a algae.</title>
        <authorList>
            <person name="Zhong X."/>
        </authorList>
    </citation>
    <scope>NUCLEOTIDE SEQUENCE [LARGE SCALE GENOMIC DNA]</scope>
    <source>
        <strain evidence="5 6">ZY111</strain>
    </source>
</reference>
<feature type="region of interest" description="Disordered" evidence="2">
    <location>
        <begin position="107"/>
        <end position="140"/>
    </location>
</feature>
<keyword evidence="6" id="KW-1185">Reference proteome</keyword>
<reference evidence="6" key="2">
    <citation type="submission" date="2018-05" db="EMBL/GenBank/DDBJ databases">
        <title>Algibacter marinivivus sp. nov., isolated from sample around a algae.</title>
        <authorList>
            <person name="Lu D."/>
        </authorList>
    </citation>
    <scope>NUCLEOTIDE SEQUENCE [LARGE SCALE GENOMIC DNA]</scope>
    <source>
        <strain evidence="6">ZY111</strain>
    </source>
</reference>
<evidence type="ECO:0000313" key="5">
    <source>
        <dbReference type="EMBL" id="PWH82175.1"/>
    </source>
</evidence>
<evidence type="ECO:0000313" key="6">
    <source>
        <dbReference type="Proteomes" id="UP000245375"/>
    </source>
</evidence>
<feature type="signal peptide" evidence="3">
    <location>
        <begin position="1"/>
        <end position="30"/>
    </location>
</feature>
<dbReference type="Proteomes" id="UP000245375">
    <property type="component" value="Unassembled WGS sequence"/>
</dbReference>
<gene>
    <name evidence="5" type="ORF">DIS18_13015</name>
</gene>
<evidence type="ECO:0000256" key="3">
    <source>
        <dbReference type="SAM" id="SignalP"/>
    </source>
</evidence>
<evidence type="ECO:0000256" key="2">
    <source>
        <dbReference type="SAM" id="MobiDB-lite"/>
    </source>
</evidence>
<feature type="compositionally biased region" description="Polar residues" evidence="2">
    <location>
        <begin position="45"/>
        <end position="54"/>
    </location>
</feature>
<sequence>MKTKLLFTKQKSCTLYALLVFCLCFNYSWSQELVKNGTCDEHGTGSDTSNTSDNADAWDMTPNTTLNGGITSPYRYDAANNPDGWRNQALEDWLEDQYDFTDDFDASDAFGQDVDEQPGSTSSGNGGTRGVKLYDDEDGDPVVTESTRRLYQKVVGLTIGNDYNFSFDSKADSGATVDSEVYILNTEIVDEVALNTDGGVAAGIRDDFMTVSPSTTWATFTSTFTASNTFVVIYVRSLGAADESTETFWDNISLQEDITASTKDALTSKINIYPNPANDYIQIESKDVQISSFEMYSLVGQKVIFSNNLVNSRLDISSLNSGIYLLKVNTDNGSLTKKIIVE</sequence>
<dbReference type="RefSeq" id="WP_109353513.1">
    <property type="nucleotide sequence ID" value="NZ_QFRI01000003.1"/>
</dbReference>
<dbReference type="EMBL" id="QFRI01000003">
    <property type="protein sequence ID" value="PWH82175.1"/>
    <property type="molecule type" value="Genomic_DNA"/>
</dbReference>
<keyword evidence="1 3" id="KW-0732">Signal</keyword>
<proteinExistence type="predicted"/>
<comment type="caution">
    <text evidence="5">The sequence shown here is derived from an EMBL/GenBank/DDBJ whole genome shotgun (WGS) entry which is preliminary data.</text>
</comment>
<protein>
    <submittedName>
        <fullName evidence="5">T9SS C-terminal target domain-containing protein</fullName>
    </submittedName>
</protein>
<dbReference type="Gene3D" id="2.60.120.260">
    <property type="entry name" value="Galactose-binding domain-like"/>
    <property type="match status" value="1"/>
</dbReference>
<evidence type="ECO:0000259" key="4">
    <source>
        <dbReference type="Pfam" id="PF18962"/>
    </source>
</evidence>
<dbReference type="Pfam" id="PF18962">
    <property type="entry name" value="Por_Secre_tail"/>
    <property type="match status" value="1"/>
</dbReference>
<name>A0A2U2X316_9FLAO</name>
<feature type="region of interest" description="Disordered" evidence="2">
    <location>
        <begin position="41"/>
        <end position="64"/>
    </location>
</feature>
<dbReference type="OrthoDB" id="1491481at2"/>
<reference evidence="6" key="3">
    <citation type="submission" date="2018-05" db="EMBL/GenBank/DDBJ databases">
        <authorList>
            <person name="Lu D."/>
        </authorList>
    </citation>
    <scope>NUCLEOTIDE SEQUENCE [LARGE SCALE GENOMIC DNA]</scope>
    <source>
        <strain evidence="6">ZY111</strain>
    </source>
</reference>
<dbReference type="AlphaFoldDB" id="A0A2U2X316"/>
<evidence type="ECO:0000256" key="1">
    <source>
        <dbReference type="ARBA" id="ARBA00022729"/>
    </source>
</evidence>
<organism evidence="5 6">
    <name type="scientific">Algibacter marinivivus</name>
    <dbReference type="NCBI Taxonomy" id="2100723"/>
    <lineage>
        <taxon>Bacteria</taxon>
        <taxon>Pseudomonadati</taxon>
        <taxon>Bacteroidota</taxon>
        <taxon>Flavobacteriia</taxon>
        <taxon>Flavobacteriales</taxon>
        <taxon>Flavobacteriaceae</taxon>
        <taxon>Algibacter</taxon>
    </lineage>
</organism>
<dbReference type="NCBIfam" id="TIGR04183">
    <property type="entry name" value="Por_Secre_tail"/>
    <property type="match status" value="1"/>
</dbReference>
<feature type="domain" description="Secretion system C-terminal sorting" evidence="4">
    <location>
        <begin position="272"/>
        <end position="341"/>
    </location>
</feature>
<accession>A0A2U2X316</accession>